<dbReference type="EMBL" id="MFFB01000005">
    <property type="protein sequence ID" value="OGE96406.1"/>
    <property type="molecule type" value="Genomic_DNA"/>
</dbReference>
<dbReference type="Proteomes" id="UP000177281">
    <property type="component" value="Unassembled WGS sequence"/>
</dbReference>
<evidence type="ECO:0000313" key="1">
    <source>
        <dbReference type="EMBL" id="OGE96406.1"/>
    </source>
</evidence>
<evidence type="ECO:0000313" key="2">
    <source>
        <dbReference type="Proteomes" id="UP000177281"/>
    </source>
</evidence>
<protein>
    <recommendedName>
        <fullName evidence="3">Orotate phosphoribosyltransferase</fullName>
    </recommendedName>
</protein>
<reference evidence="1 2" key="1">
    <citation type="journal article" date="2016" name="Nat. Commun.">
        <title>Thousands of microbial genomes shed light on interconnected biogeochemical processes in an aquifer system.</title>
        <authorList>
            <person name="Anantharaman K."/>
            <person name="Brown C.T."/>
            <person name="Hug L.A."/>
            <person name="Sharon I."/>
            <person name="Castelle C.J."/>
            <person name="Probst A.J."/>
            <person name="Thomas B.C."/>
            <person name="Singh A."/>
            <person name="Wilkins M.J."/>
            <person name="Karaoz U."/>
            <person name="Brodie E.L."/>
            <person name="Williams K.H."/>
            <person name="Hubbard S.S."/>
            <person name="Banfield J.F."/>
        </authorList>
    </citation>
    <scope>NUCLEOTIDE SEQUENCE [LARGE SCALE GENOMIC DNA]</scope>
</reference>
<accession>A0A1F5Q2L6</accession>
<dbReference type="AlphaFoldDB" id="A0A1F5Q2L6"/>
<dbReference type="InterPro" id="IPR000836">
    <property type="entry name" value="PRTase_dom"/>
</dbReference>
<evidence type="ECO:0008006" key="3">
    <source>
        <dbReference type="Google" id="ProtNLM"/>
    </source>
</evidence>
<dbReference type="CDD" id="cd06223">
    <property type="entry name" value="PRTases_typeI"/>
    <property type="match status" value="1"/>
</dbReference>
<dbReference type="STRING" id="1817841.A3B10_01845"/>
<dbReference type="InterPro" id="IPR029057">
    <property type="entry name" value="PRTase-like"/>
</dbReference>
<gene>
    <name evidence="1" type="ORF">A3B10_01845</name>
</gene>
<dbReference type="Gene3D" id="3.40.50.2020">
    <property type="match status" value="1"/>
</dbReference>
<dbReference type="SUPFAM" id="SSF53271">
    <property type="entry name" value="PRTase-like"/>
    <property type="match status" value="1"/>
</dbReference>
<comment type="caution">
    <text evidence="1">The sequence shown here is derived from an EMBL/GenBank/DDBJ whole genome shotgun (WGS) entry which is preliminary data.</text>
</comment>
<name>A0A1F5Q2L6_9BACT</name>
<organism evidence="1 2">
    <name type="scientific">Candidatus Doudnabacteria bacterium RIFCSPLOWO2_01_FULL_44_21</name>
    <dbReference type="NCBI Taxonomy" id="1817841"/>
    <lineage>
        <taxon>Bacteria</taxon>
        <taxon>Candidatus Doudnaibacteriota</taxon>
    </lineage>
</organism>
<proteinExistence type="predicted"/>
<sequence>MKHGLWDQEAIRALRSPVVDTFLIDSDDFREIGQALEAFWQHSGESASAPYHAIMVSGLHTNGFVNVSTYLAETNLCEILVRQMIRCLINEHDRPDVVVGPGNAAITISFEIARQLGARHGFTEKADDGRPTKIGGRMRIRPGERVMIVNELMSTMDGSTLQCKEGVLRHQPGATILPYAPVLVNRSGYDQLIDGTEVRSMFRFRMQTWRPEDCPYCKVGSKAIKPKITEENWLRLTGKLA</sequence>